<dbReference type="GO" id="GO:0016301">
    <property type="term" value="F:kinase activity"/>
    <property type="evidence" value="ECO:0007669"/>
    <property type="project" value="UniProtKB-KW"/>
</dbReference>
<dbReference type="SUPFAM" id="SSF56112">
    <property type="entry name" value="Protein kinase-like (PK-like)"/>
    <property type="match status" value="1"/>
</dbReference>
<keyword evidence="1" id="KW-0418">Kinase</keyword>
<comment type="caution">
    <text evidence="1">The sequence shown here is derived from an EMBL/GenBank/DDBJ whole genome shotgun (WGS) entry which is preliminary data.</text>
</comment>
<dbReference type="InterPro" id="IPR051035">
    <property type="entry name" value="Mito_inheritance_9"/>
</dbReference>
<sequence length="563" mass="64116">MHPPWRLLSSSFSRSLTRVSTRRSFSLSAHLRNQDLFEYTSGRWLVNESLRLAERKVVFDVAELGRLAAQSVNRSPDDVAYMEKLAEGDYNREILITMRDGFKMVAHIPYKCTIPRYFGVASEAATMAFLRSHGIPIPEVYGYSADANNAAGTEYIFTESIGGTTLVDQWFDLDEPDTISIARQLVQLEKKMMSIRFPAGGALYYTEDMEKADAPHTPLDDDPRFCVGPDTRSQMWFGKRSEMDVNRGPYKDVQEALSRPAEKEWAYLTQFGRPQVPSDPVARIIYNLQEQQPSEHIESLHDYIRIAPHLIPTDPALSRFTIRHPQIQAENITVSRSSDGISSIVALISWRHTAILPALLLSQLPYESEKSEESSRPTLPENVDQCQCANHQKADRDLYQRRLMNYHYLREVEEHNPAHHRCVADEMTRDRRQLFNFAGEPWRGFPFNLRGALVTVAASWSRMNEIDGGGREPGPCPILFDLEVVQDTRLLAQEYLDPAKLVQGLQHVVGATGDNLVRSAEDYEKALEMGMAVKKINKMAAARGFQASKLSRCWPWDDFEEEE</sequence>
<evidence type="ECO:0000313" key="2">
    <source>
        <dbReference type="Proteomes" id="UP001221142"/>
    </source>
</evidence>
<dbReference type="PANTHER" id="PTHR36091:SF2">
    <property type="entry name" value="AMINOGLYCOSIDE PHOSPHOTRANSFERASE DOMAIN-CONTAINING PROTEIN"/>
    <property type="match status" value="1"/>
</dbReference>
<dbReference type="Gene3D" id="3.30.200.20">
    <property type="entry name" value="Phosphorylase Kinase, domain 1"/>
    <property type="match status" value="1"/>
</dbReference>
<proteinExistence type="predicted"/>
<dbReference type="EMBL" id="JARKIF010000004">
    <property type="protein sequence ID" value="KAJ7641631.1"/>
    <property type="molecule type" value="Genomic_DNA"/>
</dbReference>
<dbReference type="InterPro" id="IPR011009">
    <property type="entry name" value="Kinase-like_dom_sf"/>
</dbReference>
<name>A0AAD7C8J1_9AGAR</name>
<keyword evidence="1" id="KW-0808">Transferase</keyword>
<accession>A0AAD7C8J1</accession>
<gene>
    <name evidence="1" type="ORF">FB45DRAFT_360265</name>
</gene>
<organism evidence="1 2">
    <name type="scientific">Roridomyces roridus</name>
    <dbReference type="NCBI Taxonomy" id="1738132"/>
    <lineage>
        <taxon>Eukaryota</taxon>
        <taxon>Fungi</taxon>
        <taxon>Dikarya</taxon>
        <taxon>Basidiomycota</taxon>
        <taxon>Agaricomycotina</taxon>
        <taxon>Agaricomycetes</taxon>
        <taxon>Agaricomycetidae</taxon>
        <taxon>Agaricales</taxon>
        <taxon>Marasmiineae</taxon>
        <taxon>Mycenaceae</taxon>
        <taxon>Roridomyces</taxon>
    </lineage>
</organism>
<evidence type="ECO:0000313" key="1">
    <source>
        <dbReference type="EMBL" id="KAJ7641631.1"/>
    </source>
</evidence>
<reference evidence="1" key="1">
    <citation type="submission" date="2023-03" db="EMBL/GenBank/DDBJ databases">
        <title>Massive genome expansion in bonnet fungi (Mycena s.s.) driven by repeated elements and novel gene families across ecological guilds.</title>
        <authorList>
            <consortium name="Lawrence Berkeley National Laboratory"/>
            <person name="Harder C.B."/>
            <person name="Miyauchi S."/>
            <person name="Viragh M."/>
            <person name="Kuo A."/>
            <person name="Thoen E."/>
            <person name="Andreopoulos B."/>
            <person name="Lu D."/>
            <person name="Skrede I."/>
            <person name="Drula E."/>
            <person name="Henrissat B."/>
            <person name="Morin E."/>
            <person name="Kohler A."/>
            <person name="Barry K."/>
            <person name="LaButti K."/>
            <person name="Morin E."/>
            <person name="Salamov A."/>
            <person name="Lipzen A."/>
            <person name="Mereny Z."/>
            <person name="Hegedus B."/>
            <person name="Baldrian P."/>
            <person name="Stursova M."/>
            <person name="Weitz H."/>
            <person name="Taylor A."/>
            <person name="Grigoriev I.V."/>
            <person name="Nagy L.G."/>
            <person name="Martin F."/>
            <person name="Kauserud H."/>
        </authorList>
    </citation>
    <scope>NUCLEOTIDE SEQUENCE</scope>
    <source>
        <strain evidence="1">9284</strain>
    </source>
</reference>
<dbReference type="GO" id="GO:0005739">
    <property type="term" value="C:mitochondrion"/>
    <property type="evidence" value="ECO:0007669"/>
    <property type="project" value="TreeGrafter"/>
</dbReference>
<dbReference type="Proteomes" id="UP001221142">
    <property type="component" value="Unassembled WGS sequence"/>
</dbReference>
<protein>
    <submittedName>
        <fullName evidence="1">Protein kinase subdomain-containing protein PKL CAK Fmp29</fullName>
    </submittedName>
</protein>
<keyword evidence="2" id="KW-1185">Reference proteome</keyword>
<dbReference type="AlphaFoldDB" id="A0AAD7C8J1"/>
<dbReference type="PANTHER" id="PTHR36091">
    <property type="entry name" value="ALTERED INHERITANCE OF MITOCHONDRIA PROTEIN 9, MITOCHONDRIAL"/>
    <property type="match status" value="1"/>
</dbReference>